<dbReference type="EMBL" id="JACASE010000015">
    <property type="protein sequence ID" value="KAF6405110.1"/>
    <property type="molecule type" value="Genomic_DNA"/>
</dbReference>
<dbReference type="Proteomes" id="UP000593571">
    <property type="component" value="Unassembled WGS sequence"/>
</dbReference>
<reference evidence="2 3" key="1">
    <citation type="journal article" date="2020" name="Nature">
        <title>Six reference-quality genomes reveal evolution of bat adaptations.</title>
        <authorList>
            <person name="Jebb D."/>
            <person name="Huang Z."/>
            <person name="Pippel M."/>
            <person name="Hughes G.M."/>
            <person name="Lavrichenko K."/>
            <person name="Devanna P."/>
            <person name="Winkler S."/>
            <person name="Jermiin L.S."/>
            <person name="Skirmuntt E.C."/>
            <person name="Katzourakis A."/>
            <person name="Burkitt-Gray L."/>
            <person name="Ray D.A."/>
            <person name="Sullivan K.A.M."/>
            <person name="Roscito J.G."/>
            <person name="Kirilenko B.M."/>
            <person name="Davalos L.M."/>
            <person name="Corthals A.P."/>
            <person name="Power M.L."/>
            <person name="Jones G."/>
            <person name="Ransome R.D."/>
            <person name="Dechmann D.K.N."/>
            <person name="Locatelli A.G."/>
            <person name="Puechmaille S.J."/>
            <person name="Fedrigo O."/>
            <person name="Jarvis E.D."/>
            <person name="Hiller M."/>
            <person name="Vernes S.C."/>
            <person name="Myers E.W."/>
            <person name="Teeling E.C."/>
        </authorList>
    </citation>
    <scope>NUCLEOTIDE SEQUENCE [LARGE SCALE GENOMIC DNA]</scope>
    <source>
        <strain evidence="2">MRouAeg1</strain>
        <tissue evidence="2">Muscle</tissue>
    </source>
</reference>
<evidence type="ECO:0000313" key="3">
    <source>
        <dbReference type="Proteomes" id="UP000593571"/>
    </source>
</evidence>
<keyword evidence="1" id="KW-0472">Membrane</keyword>
<proteinExistence type="predicted"/>
<organism evidence="2 3">
    <name type="scientific">Rousettus aegyptiacus</name>
    <name type="common">Egyptian fruit bat</name>
    <name type="synonym">Pteropus aegyptiacus</name>
    <dbReference type="NCBI Taxonomy" id="9407"/>
    <lineage>
        <taxon>Eukaryota</taxon>
        <taxon>Metazoa</taxon>
        <taxon>Chordata</taxon>
        <taxon>Craniata</taxon>
        <taxon>Vertebrata</taxon>
        <taxon>Euteleostomi</taxon>
        <taxon>Mammalia</taxon>
        <taxon>Eutheria</taxon>
        <taxon>Laurasiatheria</taxon>
        <taxon>Chiroptera</taxon>
        <taxon>Yinpterochiroptera</taxon>
        <taxon>Pteropodoidea</taxon>
        <taxon>Pteropodidae</taxon>
        <taxon>Rousettinae</taxon>
        <taxon>Rousettus</taxon>
    </lineage>
</organism>
<accession>A0A7J8C2Q5</accession>
<gene>
    <name evidence="2" type="ORF">HJG63_009420</name>
</gene>
<dbReference type="AlphaFoldDB" id="A0A7J8C2Q5"/>
<evidence type="ECO:0000313" key="2">
    <source>
        <dbReference type="EMBL" id="KAF6405110.1"/>
    </source>
</evidence>
<keyword evidence="1" id="KW-1133">Transmembrane helix</keyword>
<keyword evidence="3" id="KW-1185">Reference proteome</keyword>
<keyword evidence="1" id="KW-0812">Transmembrane</keyword>
<feature type="transmembrane region" description="Helical" evidence="1">
    <location>
        <begin position="51"/>
        <end position="76"/>
    </location>
</feature>
<name>A0A7J8C2Q5_ROUAE</name>
<feature type="transmembrane region" description="Helical" evidence="1">
    <location>
        <begin position="21"/>
        <end position="45"/>
    </location>
</feature>
<protein>
    <submittedName>
        <fullName evidence="2">Uncharacterized protein</fullName>
    </submittedName>
</protein>
<comment type="caution">
    <text evidence="2">The sequence shown here is derived from an EMBL/GenBank/DDBJ whole genome shotgun (WGS) entry which is preliminary data.</text>
</comment>
<sequence>MRSQLLYLPEICRLTPQRFSLAGVSFMDFLAVVSAMPSLSCSVFLSRPFPGLLYISILGLLAKKLLSFFSFFFFHLMHRVIYFLTRTLSFASLYKYKKLLWFSLKQRAISLGFSTFDSQGISASFDTTIFLFI</sequence>
<evidence type="ECO:0000256" key="1">
    <source>
        <dbReference type="SAM" id="Phobius"/>
    </source>
</evidence>